<dbReference type="GO" id="GO:0061136">
    <property type="term" value="P:regulation of proteasomal protein catabolic process"/>
    <property type="evidence" value="ECO:0007669"/>
    <property type="project" value="TreeGrafter"/>
</dbReference>
<dbReference type="SUPFAM" id="SSF47216">
    <property type="entry name" value="Proteasome activator"/>
    <property type="match status" value="1"/>
</dbReference>
<dbReference type="InterPro" id="IPR003186">
    <property type="entry name" value="PA28_C"/>
</dbReference>
<evidence type="ECO:0000313" key="8">
    <source>
        <dbReference type="RefSeq" id="XP_013379567.1"/>
    </source>
</evidence>
<keyword evidence="6" id="KW-1185">Reference proteome</keyword>
<comment type="similarity">
    <text evidence="1">Belongs to the PA28 family.</text>
</comment>
<evidence type="ECO:0000259" key="4">
    <source>
        <dbReference type="Pfam" id="PF02251"/>
    </source>
</evidence>
<dbReference type="PANTHER" id="PTHR10660">
    <property type="entry name" value="PROTEASOME REGULATOR PA28"/>
    <property type="match status" value="1"/>
</dbReference>
<evidence type="ECO:0000313" key="7">
    <source>
        <dbReference type="RefSeq" id="XP_013378905.1"/>
    </source>
</evidence>
<sequence>MAQAVNDKVKDFKEKCKKEAEHIVLEVFPEKVKELDDLLHSDMFSLKRISSIHHDVNIPVPDPALFNDTEEPTSKKRRIDSEKNHLDISGSLIVGLPNGVSPSNPKICEIIEKLKPSIMELLESSNQVKMWITYLIPRIEDGNNFGVSIQEDTLAEARQVESETATFLDQMTRYFIHRGKLISKVAKYPHVADYRQSIRELDEKEFITLRLVCCELRNQYATLHDIIIKNINKIRIPRSSNVEQLY</sequence>
<dbReference type="Gene3D" id="1.20.5.120">
    <property type="entry name" value="Proteasome activator pa28, N-terminal domain"/>
    <property type="match status" value="1"/>
</dbReference>
<dbReference type="InterPro" id="IPR036252">
    <property type="entry name" value="Proteasome_activ_sf"/>
</dbReference>
<evidence type="ECO:0000256" key="2">
    <source>
        <dbReference type="ARBA" id="ARBA00022942"/>
    </source>
</evidence>
<dbReference type="Pfam" id="PF02252">
    <property type="entry name" value="PA28_C"/>
    <property type="match status" value="1"/>
</dbReference>
<dbReference type="Gene3D" id="1.20.120.180">
    <property type="entry name" value="Proteasome activator pa28, C-terminal domain"/>
    <property type="match status" value="1"/>
</dbReference>
<dbReference type="PANTHER" id="PTHR10660:SF2">
    <property type="entry name" value="LD45860P"/>
    <property type="match status" value="1"/>
</dbReference>
<feature type="region of interest" description="Disordered" evidence="3">
    <location>
        <begin position="62"/>
        <end position="81"/>
    </location>
</feature>
<dbReference type="FunFam" id="1.20.120.180:FF:000001">
    <property type="entry name" value="Proteasome activator complex subunit 3"/>
    <property type="match status" value="1"/>
</dbReference>
<dbReference type="OrthoDB" id="6591885at2759"/>
<dbReference type="GO" id="GO:0005737">
    <property type="term" value="C:cytoplasm"/>
    <property type="evidence" value="ECO:0007669"/>
    <property type="project" value="TreeGrafter"/>
</dbReference>
<protein>
    <submittedName>
        <fullName evidence="7 8">Proteasome activator complex subunit 3</fullName>
    </submittedName>
</protein>
<dbReference type="InterPro" id="IPR036996">
    <property type="entry name" value="PA28_N_sf"/>
</dbReference>
<dbReference type="GO" id="GO:0005654">
    <property type="term" value="C:nucleoplasm"/>
    <property type="evidence" value="ECO:0007669"/>
    <property type="project" value="TreeGrafter"/>
</dbReference>
<keyword evidence="2 8" id="KW-0647">Proteasome</keyword>
<reference evidence="7 8" key="1">
    <citation type="submission" date="2025-04" db="UniProtKB">
        <authorList>
            <consortium name="RefSeq"/>
        </authorList>
    </citation>
    <scope>IDENTIFICATION</scope>
    <source>
        <tissue evidence="7 8">Gonads</tissue>
    </source>
</reference>
<name>A0A1S3GYF5_LINAN</name>
<evidence type="ECO:0000313" key="6">
    <source>
        <dbReference type="Proteomes" id="UP000085678"/>
    </source>
</evidence>
<feature type="domain" description="Proteasome activator PA28 N-terminal" evidence="4">
    <location>
        <begin position="5"/>
        <end position="63"/>
    </location>
</feature>
<dbReference type="GeneID" id="106151038"/>
<dbReference type="OMA" id="PMFNERN"/>
<dbReference type="AlphaFoldDB" id="A0A1S3GYF5"/>
<proteinExistence type="inferred from homology"/>
<dbReference type="InterPro" id="IPR003185">
    <property type="entry name" value="Proteasome_activ_PA28_N"/>
</dbReference>
<dbReference type="Proteomes" id="UP000085678">
    <property type="component" value="Unplaced"/>
</dbReference>
<dbReference type="GO" id="GO:0061133">
    <property type="term" value="F:endopeptidase activator activity"/>
    <property type="evidence" value="ECO:0007669"/>
    <property type="project" value="TreeGrafter"/>
</dbReference>
<feature type="domain" description="Proteasome activator PA28 C-terminal" evidence="5">
    <location>
        <begin position="102"/>
        <end position="243"/>
    </location>
</feature>
<dbReference type="RefSeq" id="XP_013379567.1">
    <property type="nucleotide sequence ID" value="XM_013524113.2"/>
</dbReference>
<dbReference type="GO" id="GO:0008537">
    <property type="term" value="C:proteasome activator complex"/>
    <property type="evidence" value="ECO:0007669"/>
    <property type="project" value="InterPro"/>
</dbReference>
<dbReference type="RefSeq" id="XP_013378905.1">
    <property type="nucleotide sequence ID" value="XM_013523451.1"/>
</dbReference>
<accession>A0A1S3GYF5</accession>
<dbReference type="GO" id="GO:2000045">
    <property type="term" value="P:regulation of G1/S transition of mitotic cell cycle"/>
    <property type="evidence" value="ECO:0007669"/>
    <property type="project" value="TreeGrafter"/>
</dbReference>
<dbReference type="InterPro" id="IPR036997">
    <property type="entry name" value="PA28_C_sf"/>
</dbReference>
<dbReference type="Pfam" id="PF02251">
    <property type="entry name" value="PA28_N"/>
    <property type="match status" value="1"/>
</dbReference>
<dbReference type="KEGG" id="lak:106150573"/>
<dbReference type="STRING" id="7574.A0A1S3GYF5"/>
<dbReference type="KEGG" id="lak:106151038"/>
<dbReference type="GeneID" id="106150573"/>
<evidence type="ECO:0000259" key="5">
    <source>
        <dbReference type="Pfam" id="PF02252"/>
    </source>
</evidence>
<evidence type="ECO:0000256" key="1">
    <source>
        <dbReference type="ARBA" id="ARBA00005883"/>
    </source>
</evidence>
<gene>
    <name evidence="7" type="primary">LOC106150573</name>
    <name evidence="8" type="synonym">LOC106151038</name>
</gene>
<organism evidence="6 7">
    <name type="scientific">Lingula anatina</name>
    <name type="common">Brachiopod</name>
    <name type="synonym">Lingula unguis</name>
    <dbReference type="NCBI Taxonomy" id="7574"/>
    <lineage>
        <taxon>Eukaryota</taxon>
        <taxon>Metazoa</taxon>
        <taxon>Spiralia</taxon>
        <taxon>Lophotrochozoa</taxon>
        <taxon>Brachiopoda</taxon>
        <taxon>Linguliformea</taxon>
        <taxon>Lingulata</taxon>
        <taxon>Lingulida</taxon>
        <taxon>Linguloidea</taxon>
        <taxon>Lingulidae</taxon>
        <taxon>Lingula</taxon>
    </lineage>
</organism>
<dbReference type="InterPro" id="IPR009077">
    <property type="entry name" value="Proteasome_activ_PA28"/>
</dbReference>
<evidence type="ECO:0000256" key="3">
    <source>
        <dbReference type="SAM" id="MobiDB-lite"/>
    </source>
</evidence>